<keyword evidence="2" id="KW-0862">Zinc</keyword>
<dbReference type="PANTHER" id="PTHR43462:SF1">
    <property type="entry name" value="ALANYL-TRNA EDITING PROTEIN AARSD1"/>
    <property type="match status" value="1"/>
</dbReference>
<dbReference type="InterPro" id="IPR009000">
    <property type="entry name" value="Transl_B-barrel_sf"/>
</dbReference>
<dbReference type="InterPro" id="IPR018163">
    <property type="entry name" value="Thr/Ala-tRNA-synth_IIc_edit"/>
</dbReference>
<evidence type="ECO:0008006" key="5">
    <source>
        <dbReference type="Google" id="ProtNLM"/>
    </source>
</evidence>
<gene>
    <name evidence="3" type="ORF">TCAL_07673</name>
</gene>
<name>A0A553NS42_TIGCA</name>
<dbReference type="SUPFAM" id="SSF50447">
    <property type="entry name" value="Translation proteins"/>
    <property type="match status" value="1"/>
</dbReference>
<dbReference type="FunFam" id="2.40.30.130:FF:000003">
    <property type="entry name" value="alanyl-tRNA editing protein Aarsd1"/>
    <property type="match status" value="1"/>
</dbReference>
<evidence type="ECO:0000256" key="1">
    <source>
        <dbReference type="ARBA" id="ARBA00022723"/>
    </source>
</evidence>
<organism evidence="3 4">
    <name type="scientific">Tigriopus californicus</name>
    <name type="common">Marine copepod</name>
    <dbReference type="NCBI Taxonomy" id="6832"/>
    <lineage>
        <taxon>Eukaryota</taxon>
        <taxon>Metazoa</taxon>
        <taxon>Ecdysozoa</taxon>
        <taxon>Arthropoda</taxon>
        <taxon>Crustacea</taxon>
        <taxon>Multicrustacea</taxon>
        <taxon>Hexanauplia</taxon>
        <taxon>Copepoda</taxon>
        <taxon>Harpacticoida</taxon>
        <taxon>Harpacticidae</taxon>
        <taxon>Tigriopus</taxon>
    </lineage>
</organism>
<dbReference type="InterPro" id="IPR051335">
    <property type="entry name" value="Alanyl-tRNA_Editing_Enzymes"/>
</dbReference>
<keyword evidence="1" id="KW-0479">Metal-binding</keyword>
<reference evidence="3 4" key="1">
    <citation type="journal article" date="2018" name="Nat. Ecol. Evol.">
        <title>Genomic signatures of mitonuclear coevolution across populations of Tigriopus californicus.</title>
        <authorList>
            <person name="Barreto F.S."/>
            <person name="Watson E.T."/>
            <person name="Lima T.G."/>
            <person name="Willett C.S."/>
            <person name="Edmands S."/>
            <person name="Li W."/>
            <person name="Burton R.S."/>
        </authorList>
    </citation>
    <scope>NUCLEOTIDE SEQUENCE [LARGE SCALE GENOMIC DNA]</scope>
    <source>
        <strain evidence="3 4">San Diego</strain>
    </source>
</reference>
<accession>A0A553NS42</accession>
<evidence type="ECO:0000313" key="4">
    <source>
        <dbReference type="Proteomes" id="UP000318571"/>
    </source>
</evidence>
<dbReference type="GO" id="GO:0046872">
    <property type="term" value="F:metal ion binding"/>
    <property type="evidence" value="ECO:0007669"/>
    <property type="project" value="UniProtKB-KW"/>
</dbReference>
<keyword evidence="4" id="KW-1185">Reference proteome</keyword>
<dbReference type="EMBL" id="VCGU01000010">
    <property type="protein sequence ID" value="TRY68254.1"/>
    <property type="molecule type" value="Genomic_DNA"/>
</dbReference>
<evidence type="ECO:0000313" key="3">
    <source>
        <dbReference type="EMBL" id="TRY68254.1"/>
    </source>
</evidence>
<dbReference type="STRING" id="6832.A0A553NS42"/>
<dbReference type="Proteomes" id="UP000318571">
    <property type="component" value="Chromosome 1"/>
</dbReference>
<sequence length="319" mass="35629">MGKRFREISRNGRCDLSSLNQNKYMSLRLKYSTTMSFACQRDSYQTQLSSEVVSCSPVQLITRQGQKQTITGHEVVCQDSVLFPEGGGQNSDQGQLNGWPVLQVSRKGLQAVHFVADSPGFSVGEVVQQEVDWTRRFDHMQQHTGQHLISALFESQLEINTTSWWMAENNGDKVGVSYIELDQPNITKEQLQQIEDQCNQAIREHLDVRVHVYEDAHDPALTVAIKLLSVDKGKKSKSLLNFVVGNRDLFVCIAVGDETQGPCQLAIVGQEDIVQDLGPRLIKILGGKGGGKGHRINGRIPSFKSWPNVVKEVEAYFSD</sequence>
<proteinExistence type="predicted"/>
<evidence type="ECO:0000256" key="2">
    <source>
        <dbReference type="ARBA" id="ARBA00022833"/>
    </source>
</evidence>
<dbReference type="PANTHER" id="PTHR43462">
    <property type="entry name" value="ALANYL-TRNA EDITING PROTEIN"/>
    <property type="match status" value="1"/>
</dbReference>
<protein>
    <recommendedName>
        <fullName evidence="5">Threonyl/alanyl tRNA synthetase SAD domain-containing protein</fullName>
    </recommendedName>
</protein>
<dbReference type="GO" id="GO:0002196">
    <property type="term" value="F:Ser-tRNA(Ala) deacylase activity"/>
    <property type="evidence" value="ECO:0007669"/>
    <property type="project" value="TreeGrafter"/>
</dbReference>
<dbReference type="Gene3D" id="2.40.30.130">
    <property type="match status" value="1"/>
</dbReference>
<dbReference type="Gene3D" id="3.30.980.10">
    <property type="entry name" value="Threonyl-trna Synthetase, Chain A, domain 2"/>
    <property type="match status" value="1"/>
</dbReference>
<dbReference type="GO" id="GO:0000166">
    <property type="term" value="F:nucleotide binding"/>
    <property type="evidence" value="ECO:0007669"/>
    <property type="project" value="InterPro"/>
</dbReference>
<dbReference type="SUPFAM" id="SSF55186">
    <property type="entry name" value="ThrRS/AlaRS common domain"/>
    <property type="match status" value="1"/>
</dbReference>
<dbReference type="AlphaFoldDB" id="A0A553NS42"/>
<comment type="caution">
    <text evidence="3">The sequence shown here is derived from an EMBL/GenBank/DDBJ whole genome shotgun (WGS) entry which is preliminary data.</text>
</comment>
<dbReference type="OMA" id="HYLCHEQ"/>